<comment type="caution">
    <text evidence="2">The sequence shown here is derived from an EMBL/GenBank/DDBJ whole genome shotgun (WGS) entry which is preliminary data.</text>
</comment>
<evidence type="ECO:0000259" key="1">
    <source>
        <dbReference type="PROSITE" id="PS51819"/>
    </source>
</evidence>
<dbReference type="AlphaFoldDB" id="A0A7W9BFU1"/>
<dbReference type="InterPro" id="IPR037523">
    <property type="entry name" value="VOC_core"/>
</dbReference>
<dbReference type="PROSITE" id="PS51819">
    <property type="entry name" value="VOC"/>
    <property type="match status" value="1"/>
</dbReference>
<dbReference type="RefSeq" id="WP_184059035.1">
    <property type="nucleotide sequence ID" value="NZ_JACIJK010000009.1"/>
</dbReference>
<evidence type="ECO:0000313" key="3">
    <source>
        <dbReference type="Proteomes" id="UP000546200"/>
    </source>
</evidence>
<dbReference type="GO" id="GO:0016829">
    <property type="term" value="F:lyase activity"/>
    <property type="evidence" value="ECO:0007669"/>
    <property type="project" value="UniProtKB-KW"/>
</dbReference>
<dbReference type="PANTHER" id="PTHR33993:SF5">
    <property type="entry name" value="GLYOXALASE"/>
    <property type="match status" value="1"/>
</dbReference>
<accession>A0A7W9BFU1</accession>
<evidence type="ECO:0000313" key="2">
    <source>
        <dbReference type="EMBL" id="MBB5716081.1"/>
    </source>
</evidence>
<dbReference type="InterPro" id="IPR029068">
    <property type="entry name" value="Glyas_Bleomycin-R_OHBP_Dase"/>
</dbReference>
<gene>
    <name evidence="2" type="ORF">FHS94_002941</name>
</gene>
<organism evidence="2 3">
    <name type="scientific">Sphingomonas aerophila</name>
    <dbReference type="NCBI Taxonomy" id="1344948"/>
    <lineage>
        <taxon>Bacteria</taxon>
        <taxon>Pseudomonadati</taxon>
        <taxon>Pseudomonadota</taxon>
        <taxon>Alphaproteobacteria</taxon>
        <taxon>Sphingomonadales</taxon>
        <taxon>Sphingomonadaceae</taxon>
        <taxon>Sphingomonas</taxon>
    </lineage>
</organism>
<dbReference type="EMBL" id="JACIJK010000009">
    <property type="protein sequence ID" value="MBB5716081.1"/>
    <property type="molecule type" value="Genomic_DNA"/>
</dbReference>
<protein>
    <submittedName>
        <fullName evidence="2">Putative enzyme related to lactoylglutathione lyase</fullName>
    </submittedName>
</protein>
<dbReference type="Pfam" id="PF18029">
    <property type="entry name" value="Glyoxalase_6"/>
    <property type="match status" value="1"/>
</dbReference>
<feature type="domain" description="VOC" evidence="1">
    <location>
        <begin position="5"/>
        <end position="124"/>
    </location>
</feature>
<dbReference type="Gene3D" id="3.10.180.10">
    <property type="entry name" value="2,3-Dihydroxybiphenyl 1,2-Dioxygenase, domain 1"/>
    <property type="match status" value="1"/>
</dbReference>
<proteinExistence type="predicted"/>
<dbReference type="InterPro" id="IPR041581">
    <property type="entry name" value="Glyoxalase_6"/>
</dbReference>
<dbReference type="SUPFAM" id="SSF54593">
    <property type="entry name" value="Glyoxalase/Bleomycin resistance protein/Dihydroxybiphenyl dioxygenase"/>
    <property type="match status" value="1"/>
</dbReference>
<keyword evidence="3" id="KW-1185">Reference proteome</keyword>
<dbReference type="InterPro" id="IPR052164">
    <property type="entry name" value="Anthracycline_SecMetBiosynth"/>
</dbReference>
<sequence length="126" mass="13642">MPVLGIGGLFFRARDPDALSAWYREHLGVGAGCAAPGAGEPDEWMWRVEGGPVVFAPFKADTDYFAAEKSFMLNLRVSDLEGLLGTLRAAGVEIITDPSWNSPETGQFARIHDPEGNAIELWQPPA</sequence>
<name>A0A7W9BFU1_9SPHN</name>
<dbReference type="PANTHER" id="PTHR33993">
    <property type="entry name" value="GLYOXALASE-RELATED"/>
    <property type="match status" value="1"/>
</dbReference>
<keyword evidence="2" id="KW-0456">Lyase</keyword>
<reference evidence="2 3" key="1">
    <citation type="submission" date="2020-08" db="EMBL/GenBank/DDBJ databases">
        <title>Genomic Encyclopedia of Type Strains, Phase IV (KMG-IV): sequencing the most valuable type-strain genomes for metagenomic binning, comparative biology and taxonomic classification.</title>
        <authorList>
            <person name="Goeker M."/>
        </authorList>
    </citation>
    <scope>NUCLEOTIDE SEQUENCE [LARGE SCALE GENOMIC DNA]</scope>
    <source>
        <strain evidence="2 3">DSM 100044</strain>
    </source>
</reference>
<dbReference type="Proteomes" id="UP000546200">
    <property type="component" value="Unassembled WGS sequence"/>
</dbReference>
<dbReference type="CDD" id="cd06587">
    <property type="entry name" value="VOC"/>
    <property type="match status" value="1"/>
</dbReference>